<dbReference type="InterPro" id="IPR041611">
    <property type="entry name" value="SKICH"/>
</dbReference>
<feature type="coiled-coil region" evidence="2">
    <location>
        <begin position="638"/>
        <end position="672"/>
    </location>
</feature>
<evidence type="ECO:0000313" key="5">
    <source>
        <dbReference type="Proteomes" id="UP001378592"/>
    </source>
</evidence>
<reference evidence="4 5" key="1">
    <citation type="submission" date="2024-03" db="EMBL/GenBank/DDBJ databases">
        <title>The genome assembly and annotation of the cricket Gryllus longicercus Weissman &amp; Gray.</title>
        <authorList>
            <person name="Szrajer S."/>
            <person name="Gray D."/>
            <person name="Ylla G."/>
        </authorList>
    </citation>
    <scope>NUCLEOTIDE SEQUENCE [LARGE SCALE GENOMIC DNA]</scope>
    <source>
        <strain evidence="4">DAG 2021-001</strain>
        <tissue evidence="4">Whole body minus gut</tissue>
    </source>
</reference>
<accession>A0AAN9VJ11</accession>
<sequence length="681" mass="77421">MADEESNGFLLGDVTTSLLQEYSIAENLDVDGDHSSASERPTLRDAFSRYAKVIFHDIADSYPTDADVQCFFSLTLDMKRKEGDFVGLFRLGWRSPSDIITSQLVPKPTSEDQCDFQVCFRASDLPKEEGEIYQLCYISENEVWGASVPFEFRRATAEELLVVDSGDIVIVRSQSAVAEDLKSQLALVRQQLLATEACNVEIKKNMEQLLLENERLHERLEDLDRVEKLLSRLRADNLELDKARNISEEAVRNADLHIGSLNSVISALHKDMTILQEQVSSQAEEIAKYRGMAENASAQRGCTQDLIDALREGKELAVREMRVALAENDKMRSELKVATDEKEELTNQLEVVTKKYEAALENQEKNEKAYMKRIEDLLVQLTKLSSDSQQRLFEAKTETELFQKRVNVLQDELQQKKQHLEVLAASTAVSDCSTSNDNLISNSFVQIPVPAQNPGVEFQSSAQQMVEAQDALFKDLKKRLEDVQNRTKEVCNEIEELRAEMEVLQQTEQGLIESKERLANRIHQLQSQITDAEGCGNSVEASLHHRELETAEMKMQEKDICLESACQRREELEKQLSELQEFKDVLDQQKTETIEALSKLGSEEMLVVANEAFSGETATQASDGLPELAMKTPGELEVLDLRERLRQAAEAYKLLYQQKLRAEQELAREQMQWLRLERSEQ</sequence>
<feature type="coiled-coil region" evidence="2">
    <location>
        <begin position="321"/>
        <end position="380"/>
    </location>
</feature>
<feature type="domain" description="SKICH" evidence="3">
    <location>
        <begin position="53"/>
        <end position="152"/>
    </location>
</feature>
<dbReference type="InterPro" id="IPR051002">
    <property type="entry name" value="UBA_autophagy_assoc_protein"/>
</dbReference>
<feature type="coiled-coil region" evidence="2">
    <location>
        <begin position="562"/>
        <end position="592"/>
    </location>
</feature>
<dbReference type="AlphaFoldDB" id="A0AAN9VJ11"/>
<organism evidence="4 5">
    <name type="scientific">Gryllus longicercus</name>
    <dbReference type="NCBI Taxonomy" id="2509291"/>
    <lineage>
        <taxon>Eukaryota</taxon>
        <taxon>Metazoa</taxon>
        <taxon>Ecdysozoa</taxon>
        <taxon>Arthropoda</taxon>
        <taxon>Hexapoda</taxon>
        <taxon>Insecta</taxon>
        <taxon>Pterygota</taxon>
        <taxon>Neoptera</taxon>
        <taxon>Polyneoptera</taxon>
        <taxon>Orthoptera</taxon>
        <taxon>Ensifera</taxon>
        <taxon>Gryllidea</taxon>
        <taxon>Grylloidea</taxon>
        <taxon>Gryllidae</taxon>
        <taxon>Gryllinae</taxon>
        <taxon>Gryllus</taxon>
    </lineage>
</organism>
<comment type="caution">
    <text evidence="4">The sequence shown here is derived from an EMBL/GenBank/DDBJ whole genome shotgun (WGS) entry which is preliminary data.</text>
</comment>
<dbReference type="EMBL" id="JAZDUA010000212">
    <property type="protein sequence ID" value="KAK7864051.1"/>
    <property type="molecule type" value="Genomic_DNA"/>
</dbReference>
<dbReference type="Gene3D" id="2.60.40.2840">
    <property type="match status" value="1"/>
</dbReference>
<keyword evidence="5" id="KW-1185">Reference proteome</keyword>
<evidence type="ECO:0000313" key="4">
    <source>
        <dbReference type="EMBL" id="KAK7864051.1"/>
    </source>
</evidence>
<name>A0AAN9VJ11_9ORTH</name>
<protein>
    <recommendedName>
        <fullName evidence="3">SKICH domain-containing protein</fullName>
    </recommendedName>
</protein>
<dbReference type="Proteomes" id="UP001378592">
    <property type="component" value="Unassembled WGS sequence"/>
</dbReference>
<evidence type="ECO:0000256" key="2">
    <source>
        <dbReference type="SAM" id="Coils"/>
    </source>
</evidence>
<evidence type="ECO:0000259" key="3">
    <source>
        <dbReference type="Pfam" id="PF17751"/>
    </source>
</evidence>
<dbReference type="PANTHER" id="PTHR31915">
    <property type="entry name" value="SKICH DOMAIN-CONTAINING PROTEIN"/>
    <property type="match status" value="1"/>
</dbReference>
<dbReference type="PANTHER" id="PTHR31915:SF6">
    <property type="entry name" value="SKICH DOMAIN-CONTAINING PROTEIN"/>
    <property type="match status" value="1"/>
</dbReference>
<gene>
    <name evidence="4" type="ORF">R5R35_012219</name>
</gene>
<keyword evidence="1 2" id="KW-0175">Coiled coil</keyword>
<proteinExistence type="predicted"/>
<evidence type="ECO:0000256" key="1">
    <source>
        <dbReference type="ARBA" id="ARBA00023054"/>
    </source>
</evidence>
<feature type="coiled-coil region" evidence="2">
    <location>
        <begin position="466"/>
        <end position="535"/>
    </location>
</feature>
<feature type="coiled-coil region" evidence="2">
    <location>
        <begin position="199"/>
        <end position="243"/>
    </location>
</feature>
<dbReference type="Pfam" id="PF17751">
    <property type="entry name" value="SKICH"/>
    <property type="match status" value="1"/>
</dbReference>